<comment type="caution">
    <text evidence="1">The sequence shown here is derived from an EMBL/GenBank/DDBJ whole genome shotgun (WGS) entry which is preliminary data.</text>
</comment>
<keyword evidence="2" id="KW-1185">Reference proteome</keyword>
<dbReference type="Proteomes" id="UP001371456">
    <property type="component" value="Unassembled WGS sequence"/>
</dbReference>
<reference evidence="1 2" key="1">
    <citation type="submission" date="2024-02" db="EMBL/GenBank/DDBJ databases">
        <title>de novo genome assembly of Solanum bulbocastanum strain 11H21.</title>
        <authorList>
            <person name="Hosaka A.J."/>
        </authorList>
    </citation>
    <scope>NUCLEOTIDE SEQUENCE [LARGE SCALE GENOMIC DNA]</scope>
    <source>
        <tissue evidence="1">Young leaves</tissue>
    </source>
</reference>
<accession>A0AAN8TQC7</accession>
<evidence type="ECO:0000313" key="2">
    <source>
        <dbReference type="Proteomes" id="UP001371456"/>
    </source>
</evidence>
<dbReference type="AlphaFoldDB" id="A0AAN8TQC7"/>
<name>A0AAN8TQC7_SOLBU</name>
<gene>
    <name evidence="1" type="ORF">RDI58_010346</name>
</gene>
<sequence length="69" mass="7956">MSSRQPTDVPRPPDQNEKQCTGETLLLQNHSQIHTTTLRISISVQRPLVLFQKMSCSGHKKLFPWQNLE</sequence>
<proteinExistence type="predicted"/>
<protein>
    <submittedName>
        <fullName evidence="1">Uncharacterized protein</fullName>
    </submittedName>
</protein>
<dbReference type="EMBL" id="JBANQN010000004">
    <property type="protein sequence ID" value="KAK6791265.1"/>
    <property type="molecule type" value="Genomic_DNA"/>
</dbReference>
<evidence type="ECO:0000313" key="1">
    <source>
        <dbReference type="EMBL" id="KAK6791265.1"/>
    </source>
</evidence>
<organism evidence="1 2">
    <name type="scientific">Solanum bulbocastanum</name>
    <name type="common">Wild potato</name>
    <dbReference type="NCBI Taxonomy" id="147425"/>
    <lineage>
        <taxon>Eukaryota</taxon>
        <taxon>Viridiplantae</taxon>
        <taxon>Streptophyta</taxon>
        <taxon>Embryophyta</taxon>
        <taxon>Tracheophyta</taxon>
        <taxon>Spermatophyta</taxon>
        <taxon>Magnoliopsida</taxon>
        <taxon>eudicotyledons</taxon>
        <taxon>Gunneridae</taxon>
        <taxon>Pentapetalae</taxon>
        <taxon>asterids</taxon>
        <taxon>lamiids</taxon>
        <taxon>Solanales</taxon>
        <taxon>Solanaceae</taxon>
        <taxon>Solanoideae</taxon>
        <taxon>Solaneae</taxon>
        <taxon>Solanum</taxon>
    </lineage>
</organism>